<dbReference type="Proteomes" id="UP000886595">
    <property type="component" value="Unassembled WGS sequence"/>
</dbReference>
<evidence type="ECO:0000313" key="2">
    <source>
        <dbReference type="Proteomes" id="UP000886595"/>
    </source>
</evidence>
<dbReference type="OrthoDB" id="10327257at2759"/>
<accession>A0A8X7R0K2</accession>
<sequence length="90" mass="9574">MYTMVDAAAIWQSIGAANPFFLIQGTGVVLRRNFGGGLAGTLLVQFSEIVSMEAVLNLTGVMEIEFAGAVELGINILYHVNNVCSGLLVR</sequence>
<proteinExistence type="predicted"/>
<dbReference type="EMBL" id="JAAMPC010000012">
    <property type="protein sequence ID" value="KAG2278953.1"/>
    <property type="molecule type" value="Genomic_DNA"/>
</dbReference>
<keyword evidence="2" id="KW-1185">Reference proteome</keyword>
<protein>
    <submittedName>
        <fullName evidence="1">Uncharacterized protein</fullName>
    </submittedName>
</protein>
<reference evidence="1 2" key="1">
    <citation type="submission" date="2020-02" db="EMBL/GenBank/DDBJ databases">
        <authorList>
            <person name="Ma Q."/>
            <person name="Huang Y."/>
            <person name="Song X."/>
            <person name="Pei D."/>
        </authorList>
    </citation>
    <scope>NUCLEOTIDE SEQUENCE [LARGE SCALE GENOMIC DNA]</scope>
    <source>
        <strain evidence="1">Sxm20200214</strain>
        <tissue evidence="1">Leaf</tissue>
    </source>
</reference>
<dbReference type="AlphaFoldDB" id="A0A8X7R0K2"/>
<organism evidence="1 2">
    <name type="scientific">Brassica carinata</name>
    <name type="common">Ethiopian mustard</name>
    <name type="synonym">Abyssinian cabbage</name>
    <dbReference type="NCBI Taxonomy" id="52824"/>
    <lineage>
        <taxon>Eukaryota</taxon>
        <taxon>Viridiplantae</taxon>
        <taxon>Streptophyta</taxon>
        <taxon>Embryophyta</taxon>
        <taxon>Tracheophyta</taxon>
        <taxon>Spermatophyta</taxon>
        <taxon>Magnoliopsida</taxon>
        <taxon>eudicotyledons</taxon>
        <taxon>Gunneridae</taxon>
        <taxon>Pentapetalae</taxon>
        <taxon>rosids</taxon>
        <taxon>malvids</taxon>
        <taxon>Brassicales</taxon>
        <taxon>Brassicaceae</taxon>
        <taxon>Brassiceae</taxon>
        <taxon>Brassica</taxon>
    </lineage>
</organism>
<evidence type="ECO:0000313" key="1">
    <source>
        <dbReference type="EMBL" id="KAG2278953.1"/>
    </source>
</evidence>
<gene>
    <name evidence="1" type="ORF">Bca52824_061508</name>
</gene>
<name>A0A8X7R0K2_BRACI</name>
<comment type="caution">
    <text evidence="1">The sequence shown here is derived from an EMBL/GenBank/DDBJ whole genome shotgun (WGS) entry which is preliminary data.</text>
</comment>